<dbReference type="EMBL" id="CAJVPV010010433">
    <property type="protein sequence ID" value="CAG8651190.1"/>
    <property type="molecule type" value="Genomic_DNA"/>
</dbReference>
<accession>A0A9N9DSC6</accession>
<organism evidence="2 3">
    <name type="scientific">Acaulospora morrowiae</name>
    <dbReference type="NCBI Taxonomy" id="94023"/>
    <lineage>
        <taxon>Eukaryota</taxon>
        <taxon>Fungi</taxon>
        <taxon>Fungi incertae sedis</taxon>
        <taxon>Mucoromycota</taxon>
        <taxon>Glomeromycotina</taxon>
        <taxon>Glomeromycetes</taxon>
        <taxon>Diversisporales</taxon>
        <taxon>Acaulosporaceae</taxon>
        <taxon>Acaulospora</taxon>
    </lineage>
</organism>
<evidence type="ECO:0000313" key="2">
    <source>
        <dbReference type="EMBL" id="CAG8651190.1"/>
    </source>
</evidence>
<protein>
    <submittedName>
        <fullName evidence="2">13509_t:CDS:1</fullName>
    </submittedName>
</protein>
<proteinExistence type="predicted"/>
<name>A0A9N9DSC6_9GLOM</name>
<feature type="compositionally biased region" description="Polar residues" evidence="1">
    <location>
        <begin position="1"/>
        <end position="18"/>
    </location>
</feature>
<evidence type="ECO:0000256" key="1">
    <source>
        <dbReference type="SAM" id="MobiDB-lite"/>
    </source>
</evidence>
<dbReference type="Proteomes" id="UP000789342">
    <property type="component" value="Unassembled WGS sequence"/>
</dbReference>
<evidence type="ECO:0000313" key="3">
    <source>
        <dbReference type="Proteomes" id="UP000789342"/>
    </source>
</evidence>
<reference evidence="2" key="1">
    <citation type="submission" date="2021-06" db="EMBL/GenBank/DDBJ databases">
        <authorList>
            <person name="Kallberg Y."/>
            <person name="Tangrot J."/>
            <person name="Rosling A."/>
        </authorList>
    </citation>
    <scope>NUCLEOTIDE SEQUENCE</scope>
    <source>
        <strain evidence="2">CL551</strain>
    </source>
</reference>
<feature type="region of interest" description="Disordered" evidence="1">
    <location>
        <begin position="1"/>
        <end position="42"/>
    </location>
</feature>
<dbReference type="AlphaFoldDB" id="A0A9N9DSC6"/>
<keyword evidence="3" id="KW-1185">Reference proteome</keyword>
<comment type="caution">
    <text evidence="2">The sequence shown here is derived from an EMBL/GenBank/DDBJ whole genome shotgun (WGS) entry which is preliminary data.</text>
</comment>
<gene>
    <name evidence="2" type="ORF">AMORRO_LOCUS9973</name>
</gene>
<sequence length="81" mass="9117">MDNHTVPTNSMQATPSQDEVSERQQHTPQRLHPAVNNSHHFRQSNPGLFDFVQGNAFPLYTVQKLNPTKEFVDMLIDGDGG</sequence>
<feature type="non-terminal residue" evidence="2">
    <location>
        <position position="81"/>
    </location>
</feature>